<keyword evidence="1" id="KW-0175">Coiled coil</keyword>
<feature type="coiled-coil region" evidence="1">
    <location>
        <begin position="355"/>
        <end position="416"/>
    </location>
</feature>
<dbReference type="OrthoDB" id="5600252at2759"/>
<dbReference type="Pfam" id="PF03999">
    <property type="entry name" value="MAP65_ASE1"/>
    <property type="match status" value="1"/>
</dbReference>
<protein>
    <submittedName>
        <fullName evidence="3">Protein regulator of cytokinesis 1</fullName>
    </submittedName>
</protein>
<dbReference type="GO" id="GO:1990023">
    <property type="term" value="C:mitotic spindle midzone"/>
    <property type="evidence" value="ECO:0007669"/>
    <property type="project" value="TreeGrafter"/>
</dbReference>
<sequence length="644" mass="74853">MMADQPEWEPVVQKTAVKLEQAFDVLQKTWEGIGCTRDMRSTYYDQAHNHIMDLLNDMVAEAQSKQQLLFANIQDLLRQTTALYAELQMEMIPKTYDHVPLYKVEQILQTDLQNLECLKKERIVILKELLSKEQEICKKLGCKVLNIVENVVPTEQDLESFKLYLQKQEIEKTHLENIFTDIRRCIIKMMNDLEISPSSPFIDLVCNNPEEFVLNTNNMTKLKEYRDELGIQIEDTKCCVEKMKEDLLALWKYLDEPDDVCQLFLERHLGYNTNTVNALAVEIKRCKEKRKENILKYVTQIRSELLVLWDLCKYCEAERNTFAPFFSNTFTEDLLTLHELEVERLRKFYNDNQTIFELLEQRENLITKVKDLLQRANNLDRYHNRGGQLLMEEKERNAIQRKLPKIEAELRKLIKDYETIHNQMFTIYGTSLENVLAESWESVTLERESKKKARKEAKDKSIKKSPLNSSKRTPGMLSVHRGPALGLSKRKLFSPSPNSSLKRRNKNGDKNKPTITVSKIRRSGKLAKINQKSGRSSKGGQKRKESLSPVNSIIDTTYNQFQGHMTAREELHSSMLPEQILRSTNRININKTPVRTPMKPLRKHLSATTTPSFTPLSARKTPHSPRVINIPKLATAPSNLPFIF</sequence>
<evidence type="ECO:0000256" key="2">
    <source>
        <dbReference type="SAM" id="MobiDB-lite"/>
    </source>
</evidence>
<evidence type="ECO:0000256" key="1">
    <source>
        <dbReference type="SAM" id="Coils"/>
    </source>
</evidence>
<name>A0A151X247_9HYME</name>
<keyword evidence="4" id="KW-1185">Reference proteome</keyword>
<dbReference type="Proteomes" id="UP000075809">
    <property type="component" value="Unassembled WGS sequence"/>
</dbReference>
<evidence type="ECO:0000313" key="4">
    <source>
        <dbReference type="Proteomes" id="UP000075809"/>
    </source>
</evidence>
<dbReference type="Gene3D" id="1.20.58.1520">
    <property type="match status" value="1"/>
</dbReference>
<dbReference type="PANTHER" id="PTHR19321:SF41">
    <property type="entry name" value="FASCETTO-RELATED"/>
    <property type="match status" value="1"/>
</dbReference>
<dbReference type="KEGG" id="mzt:108723609"/>
<dbReference type="PANTHER" id="PTHR19321">
    <property type="entry name" value="PROTEIN REGULATOR OF CYTOKINESIS 1 PRC1-RELATED"/>
    <property type="match status" value="1"/>
</dbReference>
<feature type="region of interest" description="Disordered" evidence="2">
    <location>
        <begin position="447"/>
        <end position="549"/>
    </location>
</feature>
<dbReference type="InterPro" id="IPR007145">
    <property type="entry name" value="MAP65_Ase1_PRC1"/>
</dbReference>
<accession>A0A151X247</accession>
<evidence type="ECO:0000313" key="3">
    <source>
        <dbReference type="EMBL" id="KYQ54503.1"/>
    </source>
</evidence>
<dbReference type="EMBL" id="KQ982580">
    <property type="protein sequence ID" value="KYQ54503.1"/>
    <property type="molecule type" value="Genomic_DNA"/>
</dbReference>
<dbReference type="GO" id="GO:0005737">
    <property type="term" value="C:cytoplasm"/>
    <property type="evidence" value="ECO:0007669"/>
    <property type="project" value="TreeGrafter"/>
</dbReference>
<gene>
    <name evidence="3" type="ORF">ALC60_06650</name>
</gene>
<feature type="compositionally biased region" description="Polar residues" evidence="2">
    <location>
        <begin position="530"/>
        <end position="539"/>
    </location>
</feature>
<proteinExistence type="predicted"/>
<organism evidence="3 4">
    <name type="scientific">Mycetomoellerius zeteki</name>
    <dbReference type="NCBI Taxonomy" id="64791"/>
    <lineage>
        <taxon>Eukaryota</taxon>
        <taxon>Metazoa</taxon>
        <taxon>Ecdysozoa</taxon>
        <taxon>Arthropoda</taxon>
        <taxon>Hexapoda</taxon>
        <taxon>Insecta</taxon>
        <taxon>Pterygota</taxon>
        <taxon>Neoptera</taxon>
        <taxon>Endopterygota</taxon>
        <taxon>Hymenoptera</taxon>
        <taxon>Apocrita</taxon>
        <taxon>Aculeata</taxon>
        <taxon>Formicoidea</taxon>
        <taxon>Formicidae</taxon>
        <taxon>Myrmicinae</taxon>
        <taxon>Mycetomoellerius</taxon>
    </lineage>
</organism>
<reference evidence="3 4" key="1">
    <citation type="submission" date="2015-09" db="EMBL/GenBank/DDBJ databases">
        <title>Trachymyrmex zeteki WGS genome.</title>
        <authorList>
            <person name="Nygaard S."/>
            <person name="Hu H."/>
            <person name="Boomsma J."/>
            <person name="Zhang G."/>
        </authorList>
    </citation>
    <scope>NUCLEOTIDE SEQUENCE [LARGE SCALE GENOMIC DNA]</scope>
    <source>
        <strain evidence="3">Tzet28-1</strain>
        <tissue evidence="3">Whole body</tissue>
    </source>
</reference>
<dbReference type="AlphaFoldDB" id="A0A151X247"/>
<dbReference type="STRING" id="64791.A0A151X247"/>
<dbReference type="GO" id="GO:0051256">
    <property type="term" value="P:mitotic spindle midzone assembly"/>
    <property type="evidence" value="ECO:0007669"/>
    <property type="project" value="TreeGrafter"/>
</dbReference>
<dbReference type="GO" id="GO:0008017">
    <property type="term" value="F:microtubule binding"/>
    <property type="evidence" value="ECO:0007669"/>
    <property type="project" value="InterPro"/>
</dbReference>